<sequence>MHFVNTKSAEDMNHDACNELQNLWEELNAFGFDDLTWLERHVQSVLSMKNHHLEVDDLQVDKMELAKGGTESLFKSVAMCFKSFNTSHTLLDPVLKLKENESDQEGTVEKYLSDSLRYIWTIKDFSKKWNCHKKLLSEPFFLGNKSW</sequence>
<feature type="domain" description="MATH" evidence="1">
    <location>
        <begin position="115"/>
        <end position="147"/>
    </location>
</feature>
<dbReference type="InterPro" id="IPR002083">
    <property type="entry name" value="MATH/TRAF_dom"/>
</dbReference>
<dbReference type="Proteomes" id="UP001341840">
    <property type="component" value="Unassembled WGS sequence"/>
</dbReference>
<evidence type="ECO:0000313" key="3">
    <source>
        <dbReference type="Proteomes" id="UP001341840"/>
    </source>
</evidence>
<accession>A0ABU6S717</accession>
<comment type="caution">
    <text evidence="2">The sequence shown here is derived from an EMBL/GenBank/DDBJ whole genome shotgun (WGS) entry which is preliminary data.</text>
</comment>
<evidence type="ECO:0000259" key="1">
    <source>
        <dbReference type="PROSITE" id="PS50144"/>
    </source>
</evidence>
<name>A0ABU6S717_9FABA</name>
<reference evidence="2 3" key="1">
    <citation type="journal article" date="2023" name="Plants (Basel)">
        <title>Bridging the Gap: Combining Genomics and Transcriptomics Approaches to Understand Stylosanthes scabra, an Orphan Legume from the Brazilian Caatinga.</title>
        <authorList>
            <person name="Ferreira-Neto J.R.C."/>
            <person name="da Silva M.D."/>
            <person name="Binneck E."/>
            <person name="de Melo N.F."/>
            <person name="da Silva R.H."/>
            <person name="de Melo A.L.T.M."/>
            <person name="Pandolfi V."/>
            <person name="Bustamante F.O."/>
            <person name="Brasileiro-Vidal A.C."/>
            <person name="Benko-Iseppon A.M."/>
        </authorList>
    </citation>
    <scope>NUCLEOTIDE SEQUENCE [LARGE SCALE GENOMIC DNA]</scope>
    <source>
        <tissue evidence="2">Leaves</tissue>
    </source>
</reference>
<gene>
    <name evidence="2" type="ORF">PIB30_016564</name>
</gene>
<protein>
    <recommendedName>
        <fullName evidence="1">MATH domain-containing protein</fullName>
    </recommendedName>
</protein>
<proteinExistence type="predicted"/>
<keyword evidence="3" id="KW-1185">Reference proteome</keyword>
<evidence type="ECO:0000313" key="2">
    <source>
        <dbReference type="EMBL" id="MED6132142.1"/>
    </source>
</evidence>
<dbReference type="PROSITE" id="PS50144">
    <property type="entry name" value="MATH"/>
    <property type="match status" value="1"/>
</dbReference>
<dbReference type="EMBL" id="JASCZI010060462">
    <property type="protein sequence ID" value="MED6132142.1"/>
    <property type="molecule type" value="Genomic_DNA"/>
</dbReference>
<organism evidence="2 3">
    <name type="scientific">Stylosanthes scabra</name>
    <dbReference type="NCBI Taxonomy" id="79078"/>
    <lineage>
        <taxon>Eukaryota</taxon>
        <taxon>Viridiplantae</taxon>
        <taxon>Streptophyta</taxon>
        <taxon>Embryophyta</taxon>
        <taxon>Tracheophyta</taxon>
        <taxon>Spermatophyta</taxon>
        <taxon>Magnoliopsida</taxon>
        <taxon>eudicotyledons</taxon>
        <taxon>Gunneridae</taxon>
        <taxon>Pentapetalae</taxon>
        <taxon>rosids</taxon>
        <taxon>fabids</taxon>
        <taxon>Fabales</taxon>
        <taxon>Fabaceae</taxon>
        <taxon>Papilionoideae</taxon>
        <taxon>50 kb inversion clade</taxon>
        <taxon>dalbergioids sensu lato</taxon>
        <taxon>Dalbergieae</taxon>
        <taxon>Pterocarpus clade</taxon>
        <taxon>Stylosanthes</taxon>
    </lineage>
</organism>